<name>A0ABV7BX87_9PROT</name>
<dbReference type="RefSeq" id="WP_216838411.1">
    <property type="nucleotide sequence ID" value="NZ_JAFNJS010000006.1"/>
</dbReference>
<sequence length="186" mass="20853">MTARPIIFSAPMVLALLAGRKTQTRRLASSPLRRVQLGERLWVRENWQFAPQQYCTCPQGAEPSPCDDWQEGTGCASNRDGTIYAADGVKAARWRPSIHMSRWASRLTLTVTDVRVQRLGAMSSADARAEGTPLDPYDEAWADEDPRRWVLAFAALWDRLHGAGAWDANPWVVALTFTVERRNVDA</sequence>
<evidence type="ECO:0000313" key="1">
    <source>
        <dbReference type="EMBL" id="MFC3002321.1"/>
    </source>
</evidence>
<organism evidence="1 2">
    <name type="scientific">Falsiroseomonas tokyonensis</name>
    <dbReference type="NCBI Taxonomy" id="430521"/>
    <lineage>
        <taxon>Bacteria</taxon>
        <taxon>Pseudomonadati</taxon>
        <taxon>Pseudomonadota</taxon>
        <taxon>Alphaproteobacteria</taxon>
        <taxon>Acetobacterales</taxon>
        <taxon>Roseomonadaceae</taxon>
        <taxon>Falsiroseomonas</taxon>
    </lineage>
</organism>
<evidence type="ECO:0000313" key="2">
    <source>
        <dbReference type="Proteomes" id="UP001595420"/>
    </source>
</evidence>
<reference evidence="2" key="1">
    <citation type="journal article" date="2019" name="Int. J. Syst. Evol. Microbiol.">
        <title>The Global Catalogue of Microorganisms (GCM) 10K type strain sequencing project: providing services to taxonomists for standard genome sequencing and annotation.</title>
        <authorList>
            <consortium name="The Broad Institute Genomics Platform"/>
            <consortium name="The Broad Institute Genome Sequencing Center for Infectious Disease"/>
            <person name="Wu L."/>
            <person name="Ma J."/>
        </authorList>
    </citation>
    <scope>NUCLEOTIDE SEQUENCE [LARGE SCALE GENOMIC DNA]</scope>
    <source>
        <strain evidence="2">CGMCC 1.16855</strain>
    </source>
</reference>
<evidence type="ECO:0008006" key="3">
    <source>
        <dbReference type="Google" id="ProtNLM"/>
    </source>
</evidence>
<comment type="caution">
    <text evidence="1">The sequence shown here is derived from an EMBL/GenBank/DDBJ whole genome shotgun (WGS) entry which is preliminary data.</text>
</comment>
<gene>
    <name evidence="1" type="ORF">ACFOD3_20650</name>
</gene>
<protein>
    <recommendedName>
        <fullName evidence="3">ASCH domain-containing protein</fullName>
    </recommendedName>
</protein>
<dbReference type="Proteomes" id="UP001595420">
    <property type="component" value="Unassembled WGS sequence"/>
</dbReference>
<dbReference type="EMBL" id="JBHRSB010000006">
    <property type="protein sequence ID" value="MFC3002321.1"/>
    <property type="molecule type" value="Genomic_DNA"/>
</dbReference>
<keyword evidence="2" id="KW-1185">Reference proteome</keyword>
<proteinExistence type="predicted"/>
<accession>A0ABV7BX87</accession>